<feature type="transmembrane region" description="Helical" evidence="1">
    <location>
        <begin position="311"/>
        <end position="331"/>
    </location>
</feature>
<dbReference type="GO" id="GO:0016787">
    <property type="term" value="F:hydrolase activity"/>
    <property type="evidence" value="ECO:0007669"/>
    <property type="project" value="UniProtKB-KW"/>
</dbReference>
<dbReference type="Pfam" id="PF13487">
    <property type="entry name" value="HD_5"/>
    <property type="match status" value="1"/>
</dbReference>
<dbReference type="InterPro" id="IPR006674">
    <property type="entry name" value="HD_domain"/>
</dbReference>
<name>A0A0F3GTZ2_9BACT</name>
<dbReference type="Gene3D" id="1.10.3210.10">
    <property type="entry name" value="Hypothetical protein af1432"/>
    <property type="match status" value="1"/>
</dbReference>
<dbReference type="InterPro" id="IPR048440">
    <property type="entry name" value="MASE10"/>
</dbReference>
<dbReference type="Gene3D" id="6.10.340.10">
    <property type="match status" value="1"/>
</dbReference>
<feature type="domain" description="HD" evidence="3">
    <location>
        <begin position="452"/>
        <end position="589"/>
    </location>
</feature>
<dbReference type="SUPFAM" id="SSF109604">
    <property type="entry name" value="HD-domain/PDEase-like"/>
    <property type="match status" value="1"/>
</dbReference>
<evidence type="ECO:0000259" key="4">
    <source>
        <dbReference type="PROSITE" id="PS51832"/>
    </source>
</evidence>
<keyword evidence="1" id="KW-0812">Transmembrane</keyword>
<protein>
    <submittedName>
        <fullName evidence="5">Metal-dependent phosphohydrolase</fullName>
    </submittedName>
</protein>
<keyword evidence="1" id="KW-0472">Membrane</keyword>
<dbReference type="InterPro" id="IPR003607">
    <property type="entry name" value="HD/PDEase_dom"/>
</dbReference>
<dbReference type="PROSITE" id="PS50885">
    <property type="entry name" value="HAMP"/>
    <property type="match status" value="1"/>
</dbReference>
<dbReference type="AlphaFoldDB" id="A0A0F3GTZ2"/>
<dbReference type="EMBL" id="LACI01001092">
    <property type="protein sequence ID" value="KJU85282.1"/>
    <property type="molecule type" value="Genomic_DNA"/>
</dbReference>
<dbReference type="SUPFAM" id="SSF158472">
    <property type="entry name" value="HAMP domain-like"/>
    <property type="match status" value="1"/>
</dbReference>
<feature type="domain" description="HD-GYP" evidence="4">
    <location>
        <begin position="430"/>
        <end position="640"/>
    </location>
</feature>
<keyword evidence="6" id="KW-1185">Reference proteome</keyword>
<sequence length="642" mass="71656">MGQGGRPQDALLLSFTVEYKEDTKISSTIYLLACFTQYSVIIFLHDGIEWINRVCRMEPFAGVGDVVVCGVEHCYVVGNLKETGILLIECQQSINGVSGADAAPLPVLHVALKLSVEGKDVIGLPDLWRGRYVQLRVEGAQTRLLMPVEQLEERAILTAIAKSSVSEFQAQTPVVIISIYSARVCPFLAELFIGQRVLLFAVAFGISLVLRQWLIRLGVLGEDYLLRVKRQAALDYGLFVMSGVGVAMYNLYAYDFPTGSGLKVIVGALTLGFYTAIDLGLETERTINTEISKTERDINVSGDFVKLTTKIIMIATLSMFFMMIVIFLIISRNHNLFSSEGDILNQSFTRKVLIEIIFVILVFIVENINLIVSHSKNLSLFFESENKVLLAVANGDLTQRVAVSTNDEFGVIATYSNKMIEKLRQRTEELQKTRDVTILSLAGLAETRDNDTGIHILRTQRYVRALAMCLRHNPKFSDYLVDEVIEILYKSAPLHDIGKVGIRDAILLKPGKLTNEEFQEMKMHTVYGRDALLNAAKTLGSNSFLDIAAEIAYCHHEKWDGSGYPEGLVGERIHVPGRLMALADVYDALITKRVYKDAFSHEVAREIILKGRGSHFDPDVVDAFLVIEHEFVAIADEFKDEL</sequence>
<keyword evidence="5" id="KW-0378">Hydrolase</keyword>
<dbReference type="CDD" id="cd00077">
    <property type="entry name" value="HDc"/>
    <property type="match status" value="1"/>
</dbReference>
<dbReference type="CDD" id="cd06225">
    <property type="entry name" value="HAMP"/>
    <property type="match status" value="1"/>
</dbReference>
<accession>A0A0F3GTZ2</accession>
<dbReference type="PROSITE" id="PS51831">
    <property type="entry name" value="HD"/>
    <property type="match status" value="1"/>
</dbReference>
<keyword evidence="1" id="KW-1133">Transmembrane helix</keyword>
<evidence type="ECO:0000313" key="6">
    <source>
        <dbReference type="Proteomes" id="UP000033423"/>
    </source>
</evidence>
<dbReference type="Proteomes" id="UP000033423">
    <property type="component" value="Unassembled WGS sequence"/>
</dbReference>
<comment type="caution">
    <text evidence="5">The sequence shown here is derived from an EMBL/GenBank/DDBJ whole genome shotgun (WGS) entry which is preliminary data.</text>
</comment>
<dbReference type="InterPro" id="IPR052020">
    <property type="entry name" value="Cyclic_di-GMP/3'3'-cGAMP_PDE"/>
</dbReference>
<gene>
    <name evidence="5" type="ORF">MBAV_002523</name>
</gene>
<dbReference type="PATRIC" id="fig|29290.4.peg.3348"/>
<dbReference type="PANTHER" id="PTHR45228">
    <property type="entry name" value="CYCLIC DI-GMP PHOSPHODIESTERASE TM_0186-RELATED"/>
    <property type="match status" value="1"/>
</dbReference>
<dbReference type="GO" id="GO:0016020">
    <property type="term" value="C:membrane"/>
    <property type="evidence" value="ECO:0007669"/>
    <property type="project" value="InterPro"/>
</dbReference>
<dbReference type="SMART" id="SM00304">
    <property type="entry name" value="HAMP"/>
    <property type="match status" value="1"/>
</dbReference>
<feature type="domain" description="HAMP" evidence="2">
    <location>
        <begin position="387"/>
        <end position="428"/>
    </location>
</feature>
<organism evidence="5 6">
    <name type="scientific">Candidatus Magnetobacterium bavaricum</name>
    <dbReference type="NCBI Taxonomy" id="29290"/>
    <lineage>
        <taxon>Bacteria</taxon>
        <taxon>Pseudomonadati</taxon>
        <taxon>Nitrospirota</taxon>
        <taxon>Thermodesulfovibrionia</taxon>
        <taxon>Thermodesulfovibrionales</taxon>
        <taxon>Candidatus Magnetobacteriaceae</taxon>
        <taxon>Candidatus Magnetobacterium</taxon>
    </lineage>
</organism>
<dbReference type="PROSITE" id="PS51832">
    <property type="entry name" value="HD_GYP"/>
    <property type="match status" value="1"/>
</dbReference>
<dbReference type="InterPro" id="IPR037522">
    <property type="entry name" value="HD_GYP_dom"/>
</dbReference>
<evidence type="ECO:0000256" key="1">
    <source>
        <dbReference type="SAM" id="Phobius"/>
    </source>
</evidence>
<dbReference type="GO" id="GO:0007165">
    <property type="term" value="P:signal transduction"/>
    <property type="evidence" value="ECO:0007669"/>
    <property type="project" value="InterPro"/>
</dbReference>
<evidence type="ECO:0000259" key="2">
    <source>
        <dbReference type="PROSITE" id="PS50885"/>
    </source>
</evidence>
<proteinExistence type="predicted"/>
<dbReference type="Pfam" id="PF20970">
    <property type="entry name" value="MASE10"/>
    <property type="match status" value="1"/>
</dbReference>
<feature type="transmembrane region" description="Helical" evidence="1">
    <location>
        <begin position="197"/>
        <end position="214"/>
    </location>
</feature>
<feature type="transmembrane region" description="Helical" evidence="1">
    <location>
        <begin position="234"/>
        <end position="252"/>
    </location>
</feature>
<evidence type="ECO:0000313" key="5">
    <source>
        <dbReference type="EMBL" id="KJU85282.1"/>
    </source>
</evidence>
<feature type="transmembrane region" description="Helical" evidence="1">
    <location>
        <begin position="352"/>
        <end position="372"/>
    </location>
</feature>
<dbReference type="SMART" id="SM00471">
    <property type="entry name" value="HDc"/>
    <property type="match status" value="1"/>
</dbReference>
<evidence type="ECO:0000259" key="3">
    <source>
        <dbReference type="PROSITE" id="PS51831"/>
    </source>
</evidence>
<reference evidence="5 6" key="1">
    <citation type="submission" date="2015-02" db="EMBL/GenBank/DDBJ databases">
        <title>Single-cell genomics of uncultivated deep-branching MTB reveals a conserved set of magnetosome genes.</title>
        <authorList>
            <person name="Kolinko S."/>
            <person name="Richter M."/>
            <person name="Glockner F.O."/>
            <person name="Brachmann A."/>
            <person name="Schuler D."/>
        </authorList>
    </citation>
    <scope>NUCLEOTIDE SEQUENCE [LARGE SCALE GENOMIC DNA]</scope>
    <source>
        <strain evidence="5">TM-1</strain>
    </source>
</reference>
<dbReference type="PANTHER" id="PTHR45228:SF5">
    <property type="entry name" value="CYCLIC DI-GMP PHOSPHODIESTERASE VC_1348-RELATED"/>
    <property type="match status" value="1"/>
</dbReference>
<dbReference type="InterPro" id="IPR003660">
    <property type="entry name" value="HAMP_dom"/>
</dbReference>